<evidence type="ECO:0000313" key="6">
    <source>
        <dbReference type="Proteomes" id="UP000273044"/>
    </source>
</evidence>
<evidence type="ECO:0000313" key="5">
    <source>
        <dbReference type="EMBL" id="VEH71276.1"/>
    </source>
</evidence>
<dbReference type="Gene3D" id="3.90.79.10">
    <property type="entry name" value="Nucleoside Triphosphate Pyrophosphohydrolase"/>
    <property type="match status" value="1"/>
</dbReference>
<keyword evidence="6" id="KW-1185">Reference proteome</keyword>
<dbReference type="InterPro" id="IPR015797">
    <property type="entry name" value="NUDIX_hydrolase-like_dom_sf"/>
</dbReference>
<evidence type="ECO:0000256" key="1">
    <source>
        <dbReference type="ARBA" id="ARBA00001946"/>
    </source>
</evidence>
<dbReference type="InterPro" id="IPR020084">
    <property type="entry name" value="NUDIX_hydrolase_CS"/>
</dbReference>
<dbReference type="PANTHER" id="PTHR43046:SF12">
    <property type="entry name" value="GDP-MANNOSE MANNOSYL HYDROLASE"/>
    <property type="match status" value="1"/>
</dbReference>
<dbReference type="PANTHER" id="PTHR43046">
    <property type="entry name" value="GDP-MANNOSE MANNOSYL HYDROLASE"/>
    <property type="match status" value="1"/>
</dbReference>
<feature type="domain" description="Nudix hydrolase" evidence="4">
    <location>
        <begin position="6"/>
        <end position="142"/>
    </location>
</feature>
<evidence type="ECO:0000259" key="4">
    <source>
        <dbReference type="PROSITE" id="PS51462"/>
    </source>
</evidence>
<dbReference type="GO" id="GO:0016787">
    <property type="term" value="F:hydrolase activity"/>
    <property type="evidence" value="ECO:0007669"/>
    <property type="project" value="UniProtKB-KW"/>
</dbReference>
<dbReference type="GeneID" id="64408021"/>
<keyword evidence="3" id="KW-0460">Magnesium</keyword>
<dbReference type="EMBL" id="LR134406">
    <property type="protein sequence ID" value="VEH71276.1"/>
    <property type="molecule type" value="Genomic_DNA"/>
</dbReference>
<dbReference type="AlphaFoldDB" id="A0A448N1K2"/>
<dbReference type="Pfam" id="PF00293">
    <property type="entry name" value="NUDIX"/>
    <property type="match status" value="1"/>
</dbReference>
<proteinExistence type="predicted"/>
<dbReference type="PROSITE" id="PS00893">
    <property type="entry name" value="NUDIX_BOX"/>
    <property type="match status" value="1"/>
</dbReference>
<protein>
    <submittedName>
        <fullName evidence="5">NUDIX domain</fullName>
    </submittedName>
</protein>
<sequence>MTQTSPARKAVRALLVNGRDELLLIHWEDPLDGHEILEPPGGAVEPDESLEAALLRETAEETGWDIQLCGTPRPHFRKTTWADQTYEGTEWFCLARPLTAGQQTLETYERPWFRGVEWVPIDHLHVSQIPLEPPHLVSVLKDVMGQSPESTGGSLS</sequence>
<dbReference type="RefSeq" id="WP_061788185.1">
    <property type="nucleotide sequence ID" value="NZ_CP072386.1"/>
</dbReference>
<evidence type="ECO:0000256" key="3">
    <source>
        <dbReference type="ARBA" id="ARBA00022842"/>
    </source>
</evidence>
<keyword evidence="2" id="KW-0378">Hydrolase</keyword>
<evidence type="ECO:0000256" key="2">
    <source>
        <dbReference type="ARBA" id="ARBA00022801"/>
    </source>
</evidence>
<name>A0A448N1K2_9ACTN</name>
<organism evidence="5 6">
    <name type="scientific">Arachnia propionica</name>
    <dbReference type="NCBI Taxonomy" id="1750"/>
    <lineage>
        <taxon>Bacteria</taxon>
        <taxon>Bacillati</taxon>
        <taxon>Actinomycetota</taxon>
        <taxon>Actinomycetes</taxon>
        <taxon>Propionibacteriales</taxon>
        <taxon>Propionibacteriaceae</taxon>
        <taxon>Arachnia</taxon>
    </lineage>
</organism>
<accession>A0A448N1K2</accession>
<gene>
    <name evidence="5" type="ORF">NCTC12967_02594</name>
</gene>
<dbReference type="InterPro" id="IPR000086">
    <property type="entry name" value="NUDIX_hydrolase_dom"/>
</dbReference>
<dbReference type="Proteomes" id="UP000273044">
    <property type="component" value="Chromosome"/>
</dbReference>
<dbReference type="PROSITE" id="PS51462">
    <property type="entry name" value="NUDIX"/>
    <property type="match status" value="1"/>
</dbReference>
<dbReference type="SUPFAM" id="SSF55811">
    <property type="entry name" value="Nudix"/>
    <property type="match status" value="1"/>
</dbReference>
<comment type="cofactor">
    <cofactor evidence="1">
        <name>Mg(2+)</name>
        <dbReference type="ChEBI" id="CHEBI:18420"/>
    </cofactor>
</comment>
<reference evidence="5 6" key="1">
    <citation type="submission" date="2018-12" db="EMBL/GenBank/DDBJ databases">
        <authorList>
            <consortium name="Pathogen Informatics"/>
        </authorList>
    </citation>
    <scope>NUCLEOTIDE SEQUENCE [LARGE SCALE GENOMIC DNA]</scope>
    <source>
        <strain evidence="5 6">NCTC12967</strain>
    </source>
</reference>